<reference evidence="1 2" key="1">
    <citation type="submission" date="2023-04" db="EMBL/GenBank/DDBJ databases">
        <title>The genome sequence of Polyangium sorediatum DSM14670.</title>
        <authorList>
            <person name="Zhang X."/>
        </authorList>
    </citation>
    <scope>NUCLEOTIDE SEQUENCE [LARGE SCALE GENOMIC DNA]</scope>
    <source>
        <strain evidence="1 2">DSM 14670</strain>
    </source>
</reference>
<dbReference type="RefSeq" id="WP_284720135.1">
    <property type="nucleotide sequence ID" value="NZ_JARZHI010000003.1"/>
</dbReference>
<accession>A0ABT6NL43</accession>
<evidence type="ECO:0000313" key="2">
    <source>
        <dbReference type="Proteomes" id="UP001160301"/>
    </source>
</evidence>
<gene>
    <name evidence="1" type="ORF">QHF89_06005</name>
</gene>
<organism evidence="1 2">
    <name type="scientific">Polyangium sorediatum</name>
    <dbReference type="NCBI Taxonomy" id="889274"/>
    <lineage>
        <taxon>Bacteria</taxon>
        <taxon>Pseudomonadati</taxon>
        <taxon>Myxococcota</taxon>
        <taxon>Polyangia</taxon>
        <taxon>Polyangiales</taxon>
        <taxon>Polyangiaceae</taxon>
        <taxon>Polyangium</taxon>
    </lineage>
</organism>
<sequence>MWAIRGLGADRGSWVKLLDVCSPCLLTGSVLGAERVYGGTGRNLHAVYVIDHGKIRPAAAGLGGDATDAAIEVHFDLAGPIHLNWPGSLYLCDGDPELEYRVETSVLRCAPQFTWHPLTTRVVNIDLPYYVPKHHSRIRCTKQAVGFVLGPMTGTLDHIPIPCIGGDLIAFAERGVTFITEWWG</sequence>
<dbReference type="Proteomes" id="UP001160301">
    <property type="component" value="Unassembled WGS sequence"/>
</dbReference>
<protein>
    <submittedName>
        <fullName evidence="1">Uncharacterized protein</fullName>
    </submittedName>
</protein>
<keyword evidence="2" id="KW-1185">Reference proteome</keyword>
<proteinExistence type="predicted"/>
<dbReference type="EMBL" id="JARZHI010000003">
    <property type="protein sequence ID" value="MDI1429036.1"/>
    <property type="molecule type" value="Genomic_DNA"/>
</dbReference>
<name>A0ABT6NL43_9BACT</name>
<comment type="caution">
    <text evidence="1">The sequence shown here is derived from an EMBL/GenBank/DDBJ whole genome shotgun (WGS) entry which is preliminary data.</text>
</comment>
<evidence type="ECO:0000313" key="1">
    <source>
        <dbReference type="EMBL" id="MDI1429036.1"/>
    </source>
</evidence>